<feature type="binding site" evidence="3">
    <location>
        <begin position="1122"/>
        <end position="1129"/>
    </location>
    <ligand>
        <name>ATP</name>
        <dbReference type="ChEBI" id="CHEBI:30616"/>
    </ligand>
</feature>
<dbReference type="InterPro" id="IPR036961">
    <property type="entry name" value="Kinesin_motor_dom_sf"/>
</dbReference>
<feature type="region of interest" description="Disordered" evidence="5">
    <location>
        <begin position="397"/>
        <end position="439"/>
    </location>
</feature>
<evidence type="ECO:0000256" key="5">
    <source>
        <dbReference type="SAM" id="MobiDB-lite"/>
    </source>
</evidence>
<evidence type="ECO:0000313" key="7">
    <source>
        <dbReference type="EMBL" id="CEL72983.1"/>
    </source>
</evidence>
<dbReference type="Gene3D" id="3.40.850.10">
    <property type="entry name" value="Kinesin motor domain"/>
    <property type="match status" value="1"/>
</dbReference>
<feature type="coiled-coil region" evidence="4">
    <location>
        <begin position="806"/>
        <end position="840"/>
    </location>
</feature>
<feature type="compositionally biased region" description="Basic and acidic residues" evidence="5">
    <location>
        <begin position="192"/>
        <end position="209"/>
    </location>
</feature>
<name>A0A0F7UYC0_TOXGV</name>
<feature type="region of interest" description="Disordered" evidence="5">
    <location>
        <begin position="963"/>
        <end position="984"/>
    </location>
</feature>
<sequence length="1440" mass="159679">MIWMQQEAQLPSDLAGGAAGPRVSFAGVDEREIEKILGPVRHGSVTTPDDVPGRAVGSNEGTWHQSGSTPDLGTNPYTSLEGAYARTDSVMGRQPRESVTMPVESKEMPTDQRRARESSRMGRNDESLLPQSTEFAYDTAAESGGDGDRHPPPAEDTLASSAAAVASVSEVEGSAFRFSRSQQLSIRNESSQVRESRDLRVSFSTERRQGPISEEQARTMAGADVDQHRRSQYGASYERPDQISFANPVADSRSKHTSLTGSALQKYPDQEGPECQTEGPTCEPHPSSLETQKSAAEKHSEHRVTIIDPACSNAGNDGFGSTHWSSPGVLCGEVLGGGLAGQADFGEDQENAIPGQIPDTGSENPTPSPKMMGGVRLSEHYERDDDSPGLVAKADADAAGDAGQHASLQSSPATQHHHPRPSVKVVVTSDLEEKESRTGAKRPTFFETLLKDGGIDYGIDLSRLDKLRVVTFSGGRVFDAVELEENGIVVKEQKRFVPFDRLEEFIRVIVEDMEKMKRQSIDAITEMEWNFRILDQKLKKRCEFQVSEVKKRALNKLAVLRTTVTQYKAQMEYFEAQYKDLKESFDTKLDAFKEQMPTDLRELDAQWTTKLAEVHKVLDATREELDASRRCQREVGEKIKRLIDEITRAESDPFDASVNNALVEKMGDLLIMIRLVLRDNTREQVTLFLEKLSARVVSDYYERRAGSLEHENQALKDMCGPEMQTRVKKYEQEIADLQSACEAARSSAAETTPAGDVQKLQNELTVLRAENMILRRKGARGDAAGDIAQLEYDAQKDGAEADPLIIQDLSRTVEELERQVEVLKNENELLQTQLVACEEETAKGGSMAAAADIGAAKATGGAAAKMVQQLQQKNKALESQVEPMKKRIRELEMAQKRAGGGDEQRVKELEMKLKDAEAENRKQQKQFELELSKSSKGSGMELKKLENQVQKLTERAVNAETALDATDKQLKETSKERDGLKKEAEEMKKQMGAAQVIAAEVETLRGETKTQKAKLTELEESYKQEKFLRKKYYNEIEDMKGKIRVYCRVRPMAKYEIEKECKQSVFPVDEYSVKVLTSKGDKEFMYDRTFPPECTQEEVYEDTKRLIQSVIDGFNVCIFAYGQTGSGKTFTIQGGAGNPGIAPRAINDLFDTLDGFEKGKFKYEAEVYMCELYNNQLIDLLLPEDKKKTPPALEIKKDATGMVTIPGITLKKVADKETLAKTFAWGLDARHVSGTAMNAESSRSHLIFSVIVRVEDLVAGKRASGKLSLIDLAGSERVSKSGVTKERLVEAKEINKSLSALGDVISALSSGETFIPYRNHKLTQLMSDSLGGTAKTLMFVNISPADYNTDETVTSLMYASRVKLITNDASKQVESKQMAALKDKVKYLTKAVEKLKKGEDISELEKKFAEQEAADPSEPEGPPYTEKDEDFEEPPDLPAD</sequence>
<dbReference type="InterPro" id="IPR027640">
    <property type="entry name" value="Kinesin-like_fam"/>
</dbReference>
<protein>
    <submittedName>
        <fullName evidence="7">Kinesin heavy chain-like protein, putative</fullName>
    </submittedName>
</protein>
<dbReference type="PANTHER" id="PTHR47972:SF16">
    <property type="entry name" value="KINESIN-LIKE PROTEIN"/>
    <property type="match status" value="1"/>
</dbReference>
<keyword evidence="1 3" id="KW-0547">Nucleotide-binding</keyword>
<reference evidence="7" key="1">
    <citation type="journal article" date="2015" name="PLoS ONE">
        <title>Comprehensive Evaluation of Toxoplasma gondii VEG and Neospora caninum LIV Genomes with Tachyzoite Stage Transcriptome and Proteome Defines Novel Transcript Features.</title>
        <authorList>
            <person name="Ramaprasad A."/>
            <person name="Mourier T."/>
            <person name="Naeem R."/>
            <person name="Malas T.B."/>
            <person name="Moussa E."/>
            <person name="Panigrahi A."/>
            <person name="Vermont S.J."/>
            <person name="Otto T.D."/>
            <person name="Wastling J."/>
            <person name="Pain A."/>
        </authorList>
    </citation>
    <scope>NUCLEOTIDE SEQUENCE</scope>
    <source>
        <strain evidence="7">VEG</strain>
    </source>
</reference>
<dbReference type="InterPro" id="IPR001752">
    <property type="entry name" value="Kinesin_motor_dom"/>
</dbReference>
<evidence type="ECO:0000256" key="2">
    <source>
        <dbReference type="ARBA" id="ARBA00022840"/>
    </source>
</evidence>
<evidence type="ECO:0000256" key="3">
    <source>
        <dbReference type="PROSITE-ProRule" id="PRU00283"/>
    </source>
</evidence>
<dbReference type="InterPro" id="IPR019821">
    <property type="entry name" value="Kinesin_motor_CS"/>
</dbReference>
<feature type="compositionally biased region" description="Polar residues" evidence="5">
    <location>
        <begin position="59"/>
        <end position="78"/>
    </location>
</feature>
<comment type="similarity">
    <text evidence="3">Belongs to the TRAFAC class myosin-kinesin ATPase superfamily. Kinesin family.</text>
</comment>
<organism evidence="7">
    <name type="scientific">Toxoplasma gondii (strain ATCC 50861 / VEG)</name>
    <dbReference type="NCBI Taxonomy" id="432359"/>
    <lineage>
        <taxon>Eukaryota</taxon>
        <taxon>Sar</taxon>
        <taxon>Alveolata</taxon>
        <taxon>Apicomplexa</taxon>
        <taxon>Conoidasida</taxon>
        <taxon>Coccidia</taxon>
        <taxon>Eucoccidiorida</taxon>
        <taxon>Eimeriorina</taxon>
        <taxon>Sarcocystidae</taxon>
        <taxon>Toxoplasma</taxon>
    </lineage>
</organism>
<feature type="compositionally biased region" description="Polar residues" evidence="5">
    <location>
        <begin position="179"/>
        <end position="191"/>
    </location>
</feature>
<feature type="compositionally biased region" description="Basic and acidic residues" evidence="5">
    <location>
        <begin position="104"/>
        <end position="126"/>
    </location>
</feature>
<keyword evidence="4" id="KW-0175">Coiled coil</keyword>
<evidence type="ECO:0000256" key="1">
    <source>
        <dbReference type="ARBA" id="ARBA00022741"/>
    </source>
</evidence>
<dbReference type="GO" id="GO:0008017">
    <property type="term" value="F:microtubule binding"/>
    <property type="evidence" value="ECO:0007669"/>
    <property type="project" value="InterPro"/>
</dbReference>
<dbReference type="GO" id="GO:0007018">
    <property type="term" value="P:microtubule-based movement"/>
    <property type="evidence" value="ECO:0007669"/>
    <property type="project" value="InterPro"/>
</dbReference>
<dbReference type="GO" id="GO:0003777">
    <property type="term" value="F:microtubule motor activity"/>
    <property type="evidence" value="ECO:0007669"/>
    <property type="project" value="InterPro"/>
</dbReference>
<feature type="region of interest" description="Disordered" evidence="5">
    <location>
        <begin position="1401"/>
        <end position="1440"/>
    </location>
</feature>
<dbReference type="InterPro" id="IPR027417">
    <property type="entry name" value="P-loop_NTPase"/>
</dbReference>
<feature type="compositionally biased region" description="Basic and acidic residues" evidence="5">
    <location>
        <begin position="1401"/>
        <end position="1410"/>
    </location>
</feature>
<dbReference type="EMBL" id="LN714494">
    <property type="protein sequence ID" value="CEL72983.1"/>
    <property type="molecule type" value="Genomic_DNA"/>
</dbReference>
<dbReference type="FunFam" id="3.40.850.10:FF:000113">
    <property type="entry name" value="Kinesin-like protein"/>
    <property type="match status" value="1"/>
</dbReference>
<accession>A0A0F7UYC0</accession>
<feature type="compositionally biased region" description="Low complexity" evidence="5">
    <location>
        <begin position="159"/>
        <end position="175"/>
    </location>
</feature>
<dbReference type="SUPFAM" id="SSF52540">
    <property type="entry name" value="P-loop containing nucleoside triphosphate hydrolases"/>
    <property type="match status" value="1"/>
</dbReference>
<dbReference type="SMART" id="SM00129">
    <property type="entry name" value="KISc"/>
    <property type="match status" value="1"/>
</dbReference>
<keyword evidence="3" id="KW-0505">Motor protein</keyword>
<feature type="coiled-coil region" evidence="4">
    <location>
        <begin position="727"/>
        <end position="777"/>
    </location>
</feature>
<evidence type="ECO:0000256" key="4">
    <source>
        <dbReference type="SAM" id="Coils"/>
    </source>
</evidence>
<feature type="compositionally biased region" description="Acidic residues" evidence="5">
    <location>
        <begin position="1427"/>
        <end position="1440"/>
    </location>
</feature>
<dbReference type="SUPFAM" id="SSF58113">
    <property type="entry name" value="Apolipoprotein A-I"/>
    <property type="match status" value="1"/>
</dbReference>
<feature type="domain" description="Kinesin motor" evidence="6">
    <location>
        <begin position="1042"/>
        <end position="1365"/>
    </location>
</feature>
<feature type="region of interest" description="Disordered" evidence="5">
    <location>
        <begin position="39"/>
        <end position="302"/>
    </location>
</feature>
<feature type="region of interest" description="Disordered" evidence="5">
    <location>
        <begin position="341"/>
        <end position="372"/>
    </location>
</feature>
<dbReference type="PANTHER" id="PTHR47972">
    <property type="entry name" value="KINESIN-LIKE PROTEIN KLP-3"/>
    <property type="match status" value="1"/>
</dbReference>
<dbReference type="Pfam" id="PF00225">
    <property type="entry name" value="Kinesin"/>
    <property type="match status" value="1"/>
</dbReference>
<keyword evidence="2 3" id="KW-0067">ATP-binding</keyword>
<dbReference type="GO" id="GO:0005524">
    <property type="term" value="F:ATP binding"/>
    <property type="evidence" value="ECO:0007669"/>
    <property type="project" value="UniProtKB-UniRule"/>
</dbReference>
<evidence type="ECO:0000259" key="6">
    <source>
        <dbReference type="PROSITE" id="PS50067"/>
    </source>
</evidence>
<dbReference type="PROSITE" id="PS00411">
    <property type="entry name" value="KINESIN_MOTOR_1"/>
    <property type="match status" value="1"/>
</dbReference>
<proteinExistence type="inferred from homology"/>
<dbReference type="PRINTS" id="PR00380">
    <property type="entry name" value="KINESINHEAVY"/>
</dbReference>
<gene>
    <name evidence="7" type="ORF">BN1205_032890</name>
</gene>
<feature type="compositionally biased region" description="Basic and acidic residues" evidence="5">
    <location>
        <begin position="965"/>
        <end position="984"/>
    </location>
</feature>
<dbReference type="PROSITE" id="PS50067">
    <property type="entry name" value="KINESIN_MOTOR_2"/>
    <property type="match status" value="1"/>
</dbReference>